<comment type="caution">
    <text evidence="1">The sequence shown here is derived from an EMBL/GenBank/DDBJ whole genome shotgun (WGS) entry which is preliminary data.</text>
</comment>
<accession>A0ACB9LN52</accession>
<keyword evidence="2" id="KW-1185">Reference proteome</keyword>
<organism evidence="1 2">
    <name type="scientific">Melastoma candidum</name>
    <dbReference type="NCBI Taxonomy" id="119954"/>
    <lineage>
        <taxon>Eukaryota</taxon>
        <taxon>Viridiplantae</taxon>
        <taxon>Streptophyta</taxon>
        <taxon>Embryophyta</taxon>
        <taxon>Tracheophyta</taxon>
        <taxon>Spermatophyta</taxon>
        <taxon>Magnoliopsida</taxon>
        <taxon>eudicotyledons</taxon>
        <taxon>Gunneridae</taxon>
        <taxon>Pentapetalae</taxon>
        <taxon>rosids</taxon>
        <taxon>malvids</taxon>
        <taxon>Myrtales</taxon>
        <taxon>Melastomataceae</taxon>
        <taxon>Melastomatoideae</taxon>
        <taxon>Melastomateae</taxon>
        <taxon>Melastoma</taxon>
    </lineage>
</organism>
<reference evidence="2" key="1">
    <citation type="journal article" date="2023" name="Front. Plant Sci.">
        <title>Chromosomal-level genome assembly of Melastoma candidum provides insights into trichome evolution.</title>
        <authorList>
            <person name="Zhong Y."/>
            <person name="Wu W."/>
            <person name="Sun C."/>
            <person name="Zou P."/>
            <person name="Liu Y."/>
            <person name="Dai S."/>
            <person name="Zhou R."/>
        </authorList>
    </citation>
    <scope>NUCLEOTIDE SEQUENCE [LARGE SCALE GENOMIC DNA]</scope>
</reference>
<sequence length="388" mass="44574">MRVHDQEVTFNICNAMSNPNEIDECSFMDVNDEILYGELFDKYVVALIEEWPQEDEPEDVVTKSDEVEIEQAAYMRHVPRAEPLERPISAAKPSIEEPQELELKPLLEHLRYSFLGSGKTLPVIISAALSNEQEEELLQVLREHKTALGWSIADIKGISPMLCMHKIRLEDNKKASIEQQRRLNPNMKEVCVPKKGGMTVVENEKNELIPMRTVTGYNEIAIAPEDQEKATFTCSYGTFAFRRMPFGLCNTPATFQSLQDTNWDLTVQIGKQRLLQLDELEEFRLDAYENSRIYKDKTKKLHDQRIKDRQFKPGKLVLLFNSRLKLFSGKLKSRWSGPFKITQVFPYGALELERLNDQGRFKVNASRVKHYLGGSVDQGQSTLLMSEA</sequence>
<gene>
    <name evidence="1" type="ORF">MLD38_037389</name>
</gene>
<name>A0ACB9LN52_9MYRT</name>
<dbReference type="EMBL" id="CM042890">
    <property type="protein sequence ID" value="KAI4312584.1"/>
    <property type="molecule type" value="Genomic_DNA"/>
</dbReference>
<evidence type="ECO:0000313" key="1">
    <source>
        <dbReference type="EMBL" id="KAI4312584.1"/>
    </source>
</evidence>
<proteinExistence type="predicted"/>
<evidence type="ECO:0000313" key="2">
    <source>
        <dbReference type="Proteomes" id="UP001057402"/>
    </source>
</evidence>
<dbReference type="Proteomes" id="UP001057402">
    <property type="component" value="Chromosome 11"/>
</dbReference>
<protein>
    <submittedName>
        <fullName evidence="1">Uncharacterized protein</fullName>
    </submittedName>
</protein>